<gene>
    <name evidence="1" type="ORF">GSI_01970</name>
</gene>
<name>A0A2G8SRB4_9APHY</name>
<organism evidence="1 2">
    <name type="scientific">Ganoderma sinense ZZ0214-1</name>
    <dbReference type="NCBI Taxonomy" id="1077348"/>
    <lineage>
        <taxon>Eukaryota</taxon>
        <taxon>Fungi</taxon>
        <taxon>Dikarya</taxon>
        <taxon>Basidiomycota</taxon>
        <taxon>Agaricomycotina</taxon>
        <taxon>Agaricomycetes</taxon>
        <taxon>Polyporales</taxon>
        <taxon>Polyporaceae</taxon>
        <taxon>Ganoderma</taxon>
    </lineage>
</organism>
<dbReference type="Proteomes" id="UP000230002">
    <property type="component" value="Unassembled WGS sequence"/>
</dbReference>
<evidence type="ECO:0000313" key="1">
    <source>
        <dbReference type="EMBL" id="PIL36307.1"/>
    </source>
</evidence>
<keyword evidence="2" id="KW-1185">Reference proteome</keyword>
<comment type="caution">
    <text evidence="1">The sequence shown here is derived from an EMBL/GenBank/DDBJ whole genome shotgun (WGS) entry which is preliminary data.</text>
</comment>
<reference evidence="1 2" key="1">
    <citation type="journal article" date="2015" name="Sci. Rep.">
        <title>Chromosome-level genome map provides insights into diverse defense mechanisms in the medicinal fungus Ganoderma sinense.</title>
        <authorList>
            <person name="Zhu Y."/>
            <person name="Xu J."/>
            <person name="Sun C."/>
            <person name="Zhou S."/>
            <person name="Xu H."/>
            <person name="Nelson D.R."/>
            <person name="Qian J."/>
            <person name="Song J."/>
            <person name="Luo H."/>
            <person name="Xiang L."/>
            <person name="Li Y."/>
            <person name="Xu Z."/>
            <person name="Ji A."/>
            <person name="Wang L."/>
            <person name="Lu S."/>
            <person name="Hayward A."/>
            <person name="Sun W."/>
            <person name="Li X."/>
            <person name="Schwartz D.C."/>
            <person name="Wang Y."/>
            <person name="Chen S."/>
        </authorList>
    </citation>
    <scope>NUCLEOTIDE SEQUENCE [LARGE SCALE GENOMIC DNA]</scope>
    <source>
        <strain evidence="1 2">ZZ0214-1</strain>
    </source>
</reference>
<protein>
    <submittedName>
        <fullName evidence="1">Uncharacterized protein</fullName>
    </submittedName>
</protein>
<dbReference type="OrthoDB" id="2736021at2759"/>
<dbReference type="AlphaFoldDB" id="A0A2G8SRB4"/>
<evidence type="ECO:0000313" key="2">
    <source>
        <dbReference type="Proteomes" id="UP000230002"/>
    </source>
</evidence>
<accession>A0A2G8SRB4</accession>
<dbReference type="EMBL" id="AYKW01000002">
    <property type="protein sequence ID" value="PIL36307.1"/>
    <property type="molecule type" value="Genomic_DNA"/>
</dbReference>
<sequence length="153" mass="17361">MPEPLITVGECEPTVMYPIKIFKSTFLFLSLCFGTTDHDSLEKCHVCCISQHANPKLPLPKTPVVFSLYGQIAVEDCFLTTRGHLQPMDEELVALCWLEACPNVATEIHWRSIMPTIKAIIEKYGGEVDPSHLLTWFKVGHCWQITIDEEQQT</sequence>
<proteinExistence type="predicted"/>